<name>A0A2A4SNE8_9DELT</name>
<evidence type="ECO:0000313" key="2">
    <source>
        <dbReference type="EMBL" id="PCI22621.1"/>
    </source>
</evidence>
<dbReference type="Proteomes" id="UP000218113">
    <property type="component" value="Unassembled WGS sequence"/>
</dbReference>
<organism evidence="2 3">
    <name type="scientific">SAR324 cluster bacterium</name>
    <dbReference type="NCBI Taxonomy" id="2024889"/>
    <lineage>
        <taxon>Bacteria</taxon>
        <taxon>Deltaproteobacteria</taxon>
        <taxon>SAR324 cluster</taxon>
    </lineage>
</organism>
<gene>
    <name evidence="2" type="ORF">COB67_13295</name>
</gene>
<feature type="transmembrane region" description="Helical" evidence="1">
    <location>
        <begin position="141"/>
        <end position="166"/>
    </location>
</feature>
<proteinExistence type="predicted"/>
<dbReference type="AlphaFoldDB" id="A0A2A4SNE8"/>
<evidence type="ECO:0000313" key="3">
    <source>
        <dbReference type="Proteomes" id="UP000218113"/>
    </source>
</evidence>
<dbReference type="EMBL" id="NVSR01000157">
    <property type="protein sequence ID" value="PCI22621.1"/>
    <property type="molecule type" value="Genomic_DNA"/>
</dbReference>
<dbReference type="InterPro" id="IPR005625">
    <property type="entry name" value="PepSY-ass_TM"/>
</dbReference>
<comment type="caution">
    <text evidence="2">The sequence shown here is derived from an EMBL/GenBank/DDBJ whole genome shotgun (WGS) entry which is preliminary data.</text>
</comment>
<reference evidence="3" key="1">
    <citation type="submission" date="2017-08" db="EMBL/GenBank/DDBJ databases">
        <title>A dynamic microbial community with high functional redundancy inhabits the cold, oxic subseafloor aquifer.</title>
        <authorList>
            <person name="Tully B.J."/>
            <person name="Wheat C.G."/>
            <person name="Glazer B.T."/>
            <person name="Huber J.A."/>
        </authorList>
    </citation>
    <scope>NUCLEOTIDE SEQUENCE [LARGE SCALE GENOMIC DNA]</scope>
</reference>
<accession>A0A2A4SNE8</accession>
<protein>
    <recommendedName>
        <fullName evidence="4">PepSY domain-containing protein</fullName>
    </recommendedName>
</protein>
<sequence>MSQSKSVNWKKWNRKIHYWGSLVIALPVLIVLLSGIVLQVKKQVSWVQPKTMRGEGKVPKLSFEKILKVAKTVPEAKIKKWKHIKKLDVRPKKGIIKILAKNKWEIQIDHQSGKVLQVEYRRSDLIEGLHDGSFFHEQAKLWLFLPSAVILLIIWITGIYLFLIPFMTKRNKKRRAEAAVFP</sequence>
<keyword evidence="1" id="KW-0812">Transmembrane</keyword>
<dbReference type="Pfam" id="PF03929">
    <property type="entry name" value="PepSY_TM"/>
    <property type="match status" value="1"/>
</dbReference>
<keyword evidence="1" id="KW-0472">Membrane</keyword>
<feature type="transmembrane region" description="Helical" evidence="1">
    <location>
        <begin position="21"/>
        <end position="40"/>
    </location>
</feature>
<evidence type="ECO:0008006" key="4">
    <source>
        <dbReference type="Google" id="ProtNLM"/>
    </source>
</evidence>
<keyword evidence="1" id="KW-1133">Transmembrane helix</keyword>
<evidence type="ECO:0000256" key="1">
    <source>
        <dbReference type="SAM" id="Phobius"/>
    </source>
</evidence>